<keyword evidence="13 16" id="KW-0472">Membrane</keyword>
<keyword evidence="9 16" id="KW-1278">Translocase</keyword>
<comment type="subunit">
    <text evidence="5 16">Heterotrimer of an alpha, a beta and a gamma subunit.</text>
</comment>
<evidence type="ECO:0000256" key="17">
    <source>
        <dbReference type="RuleBase" id="RU004278"/>
    </source>
</evidence>
<organism evidence="18 19">
    <name type="scientific">Marinobacterium rhizophilum</name>
    <dbReference type="NCBI Taxonomy" id="420402"/>
    <lineage>
        <taxon>Bacteria</taxon>
        <taxon>Pseudomonadati</taxon>
        <taxon>Pseudomonadota</taxon>
        <taxon>Gammaproteobacteria</taxon>
        <taxon>Oceanospirillales</taxon>
        <taxon>Oceanospirillaceae</taxon>
        <taxon>Marinobacterium</taxon>
    </lineage>
</organism>
<comment type="subcellular location">
    <subcellularLocation>
        <location evidence="3 16 17">Cell membrane</location>
        <topology evidence="3 16 17">Single-pass membrane protein</topology>
    </subcellularLocation>
</comment>
<keyword evidence="12 16" id="KW-0406">Ion transport</keyword>
<gene>
    <name evidence="16" type="primary">oadG</name>
    <name evidence="18" type="ORF">KDW95_12855</name>
</gene>
<dbReference type="NCBIfam" id="TIGR01195">
    <property type="entry name" value="oadG_fam"/>
    <property type="match status" value="1"/>
</dbReference>
<comment type="cofactor">
    <cofactor evidence="1 16 17">
        <name>Na(+)</name>
        <dbReference type="ChEBI" id="CHEBI:29101"/>
    </cofactor>
</comment>
<evidence type="ECO:0000256" key="16">
    <source>
        <dbReference type="HAMAP-Rule" id="MF_00404"/>
    </source>
</evidence>
<keyword evidence="8 16" id="KW-0812">Transmembrane</keyword>
<comment type="catalytic activity">
    <reaction evidence="15 16 17">
        <text>oxaloacetate + 2 Na(+)(in) + H(+) = pyruvate + 2 Na(+)(out) + CO2</text>
        <dbReference type="Rhea" id="RHEA:57724"/>
        <dbReference type="ChEBI" id="CHEBI:15361"/>
        <dbReference type="ChEBI" id="CHEBI:15378"/>
        <dbReference type="ChEBI" id="CHEBI:16452"/>
        <dbReference type="ChEBI" id="CHEBI:16526"/>
        <dbReference type="ChEBI" id="CHEBI:29101"/>
        <dbReference type="EC" id="7.2.4.2"/>
    </reaction>
</comment>
<dbReference type="Pfam" id="PF04277">
    <property type="entry name" value="OAD_gamma"/>
    <property type="match status" value="1"/>
</dbReference>
<comment type="function">
    <text evidence="2 16 17">Catalyzes the decarboxylation of oxaloacetate coupled to Na(+) translocation.</text>
</comment>
<dbReference type="InterPro" id="IPR023424">
    <property type="entry name" value="OadG"/>
</dbReference>
<evidence type="ECO:0000256" key="12">
    <source>
        <dbReference type="ARBA" id="ARBA00023065"/>
    </source>
</evidence>
<evidence type="ECO:0000256" key="1">
    <source>
        <dbReference type="ARBA" id="ARBA00001959"/>
    </source>
</evidence>
<keyword evidence="10 16" id="KW-1133">Transmembrane helix</keyword>
<evidence type="ECO:0000256" key="5">
    <source>
        <dbReference type="ARBA" id="ARBA00011869"/>
    </source>
</evidence>
<dbReference type="RefSeq" id="WP_255852228.1">
    <property type="nucleotide sequence ID" value="NZ_CP073347.1"/>
</dbReference>
<reference evidence="18" key="1">
    <citation type="submission" date="2021-04" db="EMBL/GenBank/DDBJ databases">
        <title>Oceanospirillales bacteria with DddD are important DMSP degraders in coastal seawater.</title>
        <authorList>
            <person name="Liu J."/>
        </authorList>
    </citation>
    <scope>NUCLEOTIDE SEQUENCE</scope>
    <source>
        <strain evidence="18">D13-1</strain>
    </source>
</reference>
<evidence type="ECO:0000256" key="9">
    <source>
        <dbReference type="ARBA" id="ARBA00022967"/>
    </source>
</evidence>
<evidence type="ECO:0000256" key="15">
    <source>
        <dbReference type="ARBA" id="ARBA00048176"/>
    </source>
</evidence>
<dbReference type="EC" id="7.2.4.2" evidence="16"/>
<evidence type="ECO:0000256" key="4">
    <source>
        <dbReference type="ARBA" id="ARBA00005844"/>
    </source>
</evidence>
<keyword evidence="14 16" id="KW-0739">Sodium transport</keyword>
<keyword evidence="7 16" id="KW-1003">Cell membrane</keyword>
<evidence type="ECO:0000313" key="18">
    <source>
        <dbReference type="EMBL" id="UTW10202.1"/>
    </source>
</evidence>
<sequence length="85" mass="9022">MDNLLSEGLELMVFGMGFVFVFLTLLVFVTGLMSKLVTKYAPAPEIKPAKKRTSASASVTAGATAANNDELVAVISAAVHKYRSN</sequence>
<evidence type="ECO:0000256" key="7">
    <source>
        <dbReference type="ARBA" id="ARBA00022475"/>
    </source>
</evidence>
<evidence type="ECO:0000256" key="8">
    <source>
        <dbReference type="ARBA" id="ARBA00022692"/>
    </source>
</evidence>
<keyword evidence="19" id="KW-1185">Reference proteome</keyword>
<dbReference type="InterPro" id="IPR005899">
    <property type="entry name" value="Na_pump_deCOase"/>
</dbReference>
<proteinExistence type="inferred from homology"/>
<dbReference type="EMBL" id="CP073347">
    <property type="protein sequence ID" value="UTW10202.1"/>
    <property type="molecule type" value="Genomic_DNA"/>
</dbReference>
<evidence type="ECO:0000256" key="13">
    <source>
        <dbReference type="ARBA" id="ARBA00023136"/>
    </source>
</evidence>
<evidence type="ECO:0000256" key="6">
    <source>
        <dbReference type="ARBA" id="ARBA00022448"/>
    </source>
</evidence>
<evidence type="ECO:0000256" key="3">
    <source>
        <dbReference type="ARBA" id="ARBA00004162"/>
    </source>
</evidence>
<dbReference type="HAMAP" id="MF_00404">
    <property type="entry name" value="OadG"/>
    <property type="match status" value="1"/>
</dbReference>
<evidence type="ECO:0000256" key="11">
    <source>
        <dbReference type="ARBA" id="ARBA00023053"/>
    </source>
</evidence>
<protein>
    <recommendedName>
        <fullName evidence="16">Probable oxaloacetate decarboxylase gamma chain</fullName>
        <ecNumber evidence="16">7.2.4.2</ecNumber>
    </recommendedName>
</protein>
<evidence type="ECO:0000256" key="2">
    <source>
        <dbReference type="ARBA" id="ARBA00003002"/>
    </source>
</evidence>
<feature type="transmembrane region" description="Helical" evidence="16 17">
    <location>
        <begin position="12"/>
        <end position="33"/>
    </location>
</feature>
<dbReference type="Proteomes" id="UP001058461">
    <property type="component" value="Chromosome"/>
</dbReference>
<accession>A0ABY5HFW2</accession>
<keyword evidence="6 16" id="KW-0813">Transport</keyword>
<keyword evidence="11 16" id="KW-0915">Sodium</keyword>
<evidence type="ECO:0000313" key="19">
    <source>
        <dbReference type="Proteomes" id="UP001058461"/>
    </source>
</evidence>
<comment type="similarity">
    <text evidence="4 16 17">Belongs to the OadG family.</text>
</comment>
<name>A0ABY5HFW2_9GAMM</name>
<evidence type="ECO:0000256" key="10">
    <source>
        <dbReference type="ARBA" id="ARBA00022989"/>
    </source>
</evidence>
<evidence type="ECO:0000256" key="14">
    <source>
        <dbReference type="ARBA" id="ARBA00023201"/>
    </source>
</evidence>